<accession>A0A392TBF1</accession>
<comment type="caution">
    <text evidence="1">The sequence shown here is derived from an EMBL/GenBank/DDBJ whole genome shotgun (WGS) entry which is preliminary data.</text>
</comment>
<reference evidence="1 2" key="1">
    <citation type="journal article" date="2018" name="Front. Plant Sci.">
        <title>Red Clover (Trifolium pratense) and Zigzag Clover (T. medium) - A Picture of Genomic Similarities and Differences.</title>
        <authorList>
            <person name="Dluhosova J."/>
            <person name="Istvanek J."/>
            <person name="Nedelnik J."/>
            <person name="Repkova J."/>
        </authorList>
    </citation>
    <scope>NUCLEOTIDE SEQUENCE [LARGE SCALE GENOMIC DNA]</scope>
    <source>
        <strain evidence="2">cv. 10/8</strain>
        <tissue evidence="1">Leaf</tissue>
    </source>
</reference>
<dbReference type="Proteomes" id="UP000265520">
    <property type="component" value="Unassembled WGS sequence"/>
</dbReference>
<sequence>YTSIGMTEQELVDSFQTVVQSGIAKFFKALKVLLLLENDLGLD</sequence>
<organism evidence="1 2">
    <name type="scientific">Trifolium medium</name>
    <dbReference type="NCBI Taxonomy" id="97028"/>
    <lineage>
        <taxon>Eukaryota</taxon>
        <taxon>Viridiplantae</taxon>
        <taxon>Streptophyta</taxon>
        <taxon>Embryophyta</taxon>
        <taxon>Tracheophyta</taxon>
        <taxon>Spermatophyta</taxon>
        <taxon>Magnoliopsida</taxon>
        <taxon>eudicotyledons</taxon>
        <taxon>Gunneridae</taxon>
        <taxon>Pentapetalae</taxon>
        <taxon>rosids</taxon>
        <taxon>fabids</taxon>
        <taxon>Fabales</taxon>
        <taxon>Fabaceae</taxon>
        <taxon>Papilionoideae</taxon>
        <taxon>50 kb inversion clade</taxon>
        <taxon>NPAAA clade</taxon>
        <taxon>Hologalegina</taxon>
        <taxon>IRL clade</taxon>
        <taxon>Trifolieae</taxon>
        <taxon>Trifolium</taxon>
    </lineage>
</organism>
<evidence type="ECO:0000313" key="1">
    <source>
        <dbReference type="EMBL" id="MCI58451.1"/>
    </source>
</evidence>
<protein>
    <submittedName>
        <fullName evidence="1">Uncharacterized protein</fullName>
    </submittedName>
</protein>
<dbReference type="EMBL" id="LXQA010546381">
    <property type="protein sequence ID" value="MCI58451.1"/>
    <property type="molecule type" value="Genomic_DNA"/>
</dbReference>
<name>A0A392TBF1_9FABA</name>
<dbReference type="AlphaFoldDB" id="A0A392TBF1"/>
<feature type="non-terminal residue" evidence="1">
    <location>
        <position position="1"/>
    </location>
</feature>
<evidence type="ECO:0000313" key="2">
    <source>
        <dbReference type="Proteomes" id="UP000265520"/>
    </source>
</evidence>
<proteinExistence type="predicted"/>
<keyword evidence="2" id="KW-1185">Reference proteome</keyword>